<reference evidence="1" key="1">
    <citation type="submission" date="2020-05" db="EMBL/GenBank/DDBJ databases">
        <title>Large-scale comparative analyses of tick genomes elucidate their genetic diversity and vector capacities.</title>
        <authorList>
            <person name="Jia N."/>
            <person name="Wang J."/>
            <person name="Shi W."/>
            <person name="Du L."/>
            <person name="Sun Y."/>
            <person name="Zhan W."/>
            <person name="Jiang J."/>
            <person name="Wang Q."/>
            <person name="Zhang B."/>
            <person name="Ji P."/>
            <person name="Sakyi L.B."/>
            <person name="Cui X."/>
            <person name="Yuan T."/>
            <person name="Jiang B."/>
            <person name="Yang W."/>
            <person name="Lam T.T.-Y."/>
            <person name="Chang Q."/>
            <person name="Ding S."/>
            <person name="Wang X."/>
            <person name="Zhu J."/>
            <person name="Ruan X."/>
            <person name="Zhao L."/>
            <person name="Wei J."/>
            <person name="Que T."/>
            <person name="Du C."/>
            <person name="Cheng J."/>
            <person name="Dai P."/>
            <person name="Han X."/>
            <person name="Huang E."/>
            <person name="Gao Y."/>
            <person name="Liu J."/>
            <person name="Shao H."/>
            <person name="Ye R."/>
            <person name="Li L."/>
            <person name="Wei W."/>
            <person name="Wang X."/>
            <person name="Wang C."/>
            <person name="Yang T."/>
            <person name="Huo Q."/>
            <person name="Li W."/>
            <person name="Guo W."/>
            <person name="Chen H."/>
            <person name="Zhou L."/>
            <person name="Ni X."/>
            <person name="Tian J."/>
            <person name="Zhou Y."/>
            <person name="Sheng Y."/>
            <person name="Liu T."/>
            <person name="Pan Y."/>
            <person name="Xia L."/>
            <person name="Li J."/>
            <person name="Zhao F."/>
            <person name="Cao W."/>
        </authorList>
    </citation>
    <scope>NUCLEOTIDE SEQUENCE</scope>
    <source>
        <strain evidence="1">Hyas-2018</strain>
    </source>
</reference>
<evidence type="ECO:0000313" key="2">
    <source>
        <dbReference type="Proteomes" id="UP000821845"/>
    </source>
</evidence>
<protein>
    <submittedName>
        <fullName evidence="1">Uncharacterized protein</fullName>
    </submittedName>
</protein>
<dbReference type="Proteomes" id="UP000821845">
    <property type="component" value="Chromosome 10"/>
</dbReference>
<accession>A0ACB7TBE4</accession>
<sequence length="172" mass="18682">MRAKGSNKRYQKVALTEGKVQTTALAEDRRHRAPFSTADDIQCHRASLADDDTPRPAATGQSEADDVVGDADDSGNGNVTLAADAGGNNISTPGARARHRLSRPHTTPCNKKTAHALRTRRGARTPERREPTMETPRPRRRRRRTRGGLDRRDVSVALRACAGGSRGISVLL</sequence>
<gene>
    <name evidence="1" type="ORF">HPB50_001758</name>
</gene>
<name>A0ACB7TBE4_HYAAI</name>
<comment type="caution">
    <text evidence="1">The sequence shown here is derived from an EMBL/GenBank/DDBJ whole genome shotgun (WGS) entry which is preliminary data.</text>
</comment>
<organism evidence="1 2">
    <name type="scientific">Hyalomma asiaticum</name>
    <name type="common">Tick</name>
    <dbReference type="NCBI Taxonomy" id="266040"/>
    <lineage>
        <taxon>Eukaryota</taxon>
        <taxon>Metazoa</taxon>
        <taxon>Ecdysozoa</taxon>
        <taxon>Arthropoda</taxon>
        <taxon>Chelicerata</taxon>
        <taxon>Arachnida</taxon>
        <taxon>Acari</taxon>
        <taxon>Parasitiformes</taxon>
        <taxon>Ixodida</taxon>
        <taxon>Ixodoidea</taxon>
        <taxon>Ixodidae</taxon>
        <taxon>Hyalomminae</taxon>
        <taxon>Hyalomma</taxon>
    </lineage>
</organism>
<keyword evidence="2" id="KW-1185">Reference proteome</keyword>
<dbReference type="EMBL" id="CM023490">
    <property type="protein sequence ID" value="KAH6942189.1"/>
    <property type="molecule type" value="Genomic_DNA"/>
</dbReference>
<evidence type="ECO:0000313" key="1">
    <source>
        <dbReference type="EMBL" id="KAH6942189.1"/>
    </source>
</evidence>
<proteinExistence type="predicted"/>